<protein>
    <submittedName>
        <fullName evidence="2">Uncharacterized protein</fullName>
    </submittedName>
</protein>
<dbReference type="Proteomes" id="UP000326396">
    <property type="component" value="Linkage Group LG13"/>
</dbReference>
<gene>
    <name evidence="2" type="ORF">E3N88_10808</name>
</gene>
<feature type="compositionally biased region" description="Gly residues" evidence="1">
    <location>
        <begin position="178"/>
        <end position="211"/>
    </location>
</feature>
<evidence type="ECO:0000313" key="3">
    <source>
        <dbReference type="Proteomes" id="UP000326396"/>
    </source>
</evidence>
<organism evidence="2 3">
    <name type="scientific">Mikania micrantha</name>
    <name type="common">bitter vine</name>
    <dbReference type="NCBI Taxonomy" id="192012"/>
    <lineage>
        <taxon>Eukaryota</taxon>
        <taxon>Viridiplantae</taxon>
        <taxon>Streptophyta</taxon>
        <taxon>Embryophyta</taxon>
        <taxon>Tracheophyta</taxon>
        <taxon>Spermatophyta</taxon>
        <taxon>Magnoliopsida</taxon>
        <taxon>eudicotyledons</taxon>
        <taxon>Gunneridae</taxon>
        <taxon>Pentapetalae</taxon>
        <taxon>asterids</taxon>
        <taxon>campanulids</taxon>
        <taxon>Asterales</taxon>
        <taxon>Asteraceae</taxon>
        <taxon>Asteroideae</taxon>
        <taxon>Heliantheae alliance</taxon>
        <taxon>Eupatorieae</taxon>
        <taxon>Mikania</taxon>
    </lineage>
</organism>
<dbReference type="AlphaFoldDB" id="A0A5N6PDX5"/>
<feature type="compositionally biased region" description="Low complexity" evidence="1">
    <location>
        <begin position="212"/>
        <end position="226"/>
    </location>
</feature>
<proteinExistence type="predicted"/>
<keyword evidence="3" id="KW-1185">Reference proteome</keyword>
<accession>A0A5N6PDX5</accession>
<reference evidence="2 3" key="1">
    <citation type="submission" date="2019-05" db="EMBL/GenBank/DDBJ databases">
        <title>Mikania micrantha, genome provides insights into the molecular mechanism of rapid growth.</title>
        <authorList>
            <person name="Liu B."/>
        </authorList>
    </citation>
    <scope>NUCLEOTIDE SEQUENCE [LARGE SCALE GENOMIC DNA]</scope>
    <source>
        <strain evidence="2">NLD-2019</strain>
        <tissue evidence="2">Leaf</tissue>
    </source>
</reference>
<evidence type="ECO:0000256" key="1">
    <source>
        <dbReference type="SAM" id="MobiDB-lite"/>
    </source>
</evidence>
<dbReference type="EMBL" id="SZYD01000005">
    <property type="protein sequence ID" value="KAD6119537.1"/>
    <property type="molecule type" value="Genomic_DNA"/>
</dbReference>
<evidence type="ECO:0000313" key="2">
    <source>
        <dbReference type="EMBL" id="KAD6119537.1"/>
    </source>
</evidence>
<dbReference type="OrthoDB" id="1913731at2759"/>
<dbReference type="PANTHER" id="PTHR35689">
    <property type="entry name" value="EARLY ENDOSOME ANTIGEN"/>
    <property type="match status" value="1"/>
</dbReference>
<feature type="region of interest" description="Disordered" evidence="1">
    <location>
        <begin position="176"/>
        <end position="226"/>
    </location>
</feature>
<comment type="caution">
    <text evidence="2">The sequence shown here is derived from an EMBL/GenBank/DDBJ whole genome shotgun (WGS) entry which is preliminary data.</text>
</comment>
<name>A0A5N6PDX5_9ASTR</name>
<sequence length="226" mass="22973">MNEHALKKFEIEHGRLTIDRAGLSTRCQSGEYECTENVLVDALISALINKDEVASTSRSFLQANSEFDACEKMLHIWDSLKPSTHNILALASEVKKLQKDTEVLRSNLIKAEEEIITIKSQKGPDLYSTNAAANTAAKPDPTVATLFKLAALGEAVGEPVGVEAIDGGDVPGAPVGVPGVGGAGGDESGASLGGDVGTAGGGATTGDGGEAVGVADGETVGAAVGD</sequence>
<dbReference type="PANTHER" id="PTHR35689:SF1">
    <property type="entry name" value="EARLY ENDOSOME ANTIGEN"/>
    <property type="match status" value="1"/>
</dbReference>